<keyword evidence="2" id="KW-0560">Oxidoreductase</keyword>
<organism evidence="2 3">
    <name type="scientific">Sphingobium yanoikuyae</name>
    <name type="common">Sphingomonas yanoikuyae</name>
    <dbReference type="NCBI Taxonomy" id="13690"/>
    <lineage>
        <taxon>Bacteria</taxon>
        <taxon>Pseudomonadati</taxon>
        <taxon>Pseudomonadota</taxon>
        <taxon>Alphaproteobacteria</taxon>
        <taxon>Sphingomonadales</taxon>
        <taxon>Sphingomonadaceae</taxon>
        <taxon>Sphingobium</taxon>
    </lineage>
</organism>
<dbReference type="GO" id="GO:0047070">
    <property type="term" value="F:3-carboxyethylcatechol 2,3-dioxygenase activity"/>
    <property type="evidence" value="ECO:0007669"/>
    <property type="project" value="UniProtKB-EC"/>
</dbReference>
<dbReference type="Gene3D" id="3.40.830.10">
    <property type="entry name" value="LigB-like"/>
    <property type="match status" value="1"/>
</dbReference>
<proteinExistence type="predicted"/>
<sequence length="319" mass="34405">MCASHTPLLHDGIADDRTKAAVKDGFRQIAQRARDFAPDLIVQFAPDHFNGFFYDLMPSFCVGLAANSVGDWDTHAGPLPVPEELSRSLVEALLHSGVDVAMSYRMIVDHGFVQIWEEMFGVPLALPAPIIPIFVNCAAAPLPTYARARALGEAVGAWALTTGKRVLFAASGGLSHDPPTPDVGTAQETVRERLISGHNPSREVMEARKTFVLEAGLAASKGLPPCQPLNPEWDHEVIELILRGDLRAFDTFDTKEVRRLAGRGANELLPWVAALAAQSQAGAYSANLDFYQAIDGWIAGMTMMSARAAAAHISETTHA</sequence>
<evidence type="ECO:0000313" key="3">
    <source>
        <dbReference type="Proteomes" id="UP000287401"/>
    </source>
</evidence>
<name>A0A430BKT8_SPHYA</name>
<dbReference type="GO" id="GO:0008198">
    <property type="term" value="F:ferrous iron binding"/>
    <property type="evidence" value="ECO:0007669"/>
    <property type="project" value="InterPro"/>
</dbReference>
<keyword evidence="2" id="KW-0223">Dioxygenase</keyword>
<dbReference type="Pfam" id="PF02900">
    <property type="entry name" value="LigB"/>
    <property type="match status" value="1"/>
</dbReference>
<evidence type="ECO:0000259" key="1">
    <source>
        <dbReference type="Pfam" id="PF02900"/>
    </source>
</evidence>
<dbReference type="EC" id="1.13.11.16" evidence="2"/>
<evidence type="ECO:0000313" key="2">
    <source>
        <dbReference type="EMBL" id="RSU52252.1"/>
    </source>
</evidence>
<feature type="domain" description="Extradiol ring-cleavage dioxygenase class III enzyme subunit B" evidence="1">
    <location>
        <begin position="2"/>
        <end position="287"/>
    </location>
</feature>
<dbReference type="SUPFAM" id="SSF53213">
    <property type="entry name" value="LigB-like"/>
    <property type="match status" value="1"/>
</dbReference>
<comment type="caution">
    <text evidence="2">The sequence shown here is derived from an EMBL/GenBank/DDBJ whole genome shotgun (WGS) entry which is preliminary data.</text>
</comment>
<dbReference type="InterPro" id="IPR004183">
    <property type="entry name" value="Xdiol_dOase_suB"/>
</dbReference>
<reference evidence="2 3" key="1">
    <citation type="submission" date="2018-07" db="EMBL/GenBank/DDBJ databases">
        <title>Genomic and Epidemiologic Investigation of an Indolent Hospital Outbreak.</title>
        <authorList>
            <person name="Johnson R.C."/>
            <person name="Deming C."/>
            <person name="Conlan S."/>
            <person name="Zellmer C.J."/>
            <person name="Michelin A.V."/>
            <person name="Lee-Lin S."/>
            <person name="Thomas P.J."/>
            <person name="Park M."/>
            <person name="Weingarten R.A."/>
            <person name="Less J."/>
            <person name="Dekker J.P."/>
            <person name="Frank K.M."/>
            <person name="Musser K.A."/>
            <person name="Mcquiston J.R."/>
            <person name="Henderson D.K."/>
            <person name="Lau A.F."/>
            <person name="Palmore T.N."/>
            <person name="Segre J.A."/>
        </authorList>
    </citation>
    <scope>NUCLEOTIDE SEQUENCE [LARGE SCALE GENOMIC DNA]</scope>
    <source>
        <strain evidence="2 3">SK-NIH.Env6_1116</strain>
    </source>
</reference>
<gene>
    <name evidence="2" type="ORF">DAH51_21655</name>
</gene>
<accession>A0A430BKT8</accession>
<dbReference type="NCBIfam" id="NF009910">
    <property type="entry name" value="PRK13370.1-4"/>
    <property type="match status" value="1"/>
</dbReference>
<dbReference type="Proteomes" id="UP000287401">
    <property type="component" value="Unassembled WGS sequence"/>
</dbReference>
<protein>
    <submittedName>
        <fullName evidence="2">3-carboxyethylcatechol 2,3-dioxygenase</fullName>
        <ecNumber evidence="2">1.13.11.16</ecNumber>
    </submittedName>
</protein>
<dbReference type="AlphaFoldDB" id="A0A430BKT8"/>
<dbReference type="EMBL" id="QRAL01000035">
    <property type="protein sequence ID" value="RSU52252.1"/>
    <property type="molecule type" value="Genomic_DNA"/>
</dbReference>